<dbReference type="SMART" id="SM00400">
    <property type="entry name" value="ZnF_CHCC"/>
    <property type="match status" value="1"/>
</dbReference>
<evidence type="ECO:0000256" key="5">
    <source>
        <dbReference type="ARBA" id="ARBA00022705"/>
    </source>
</evidence>
<evidence type="ECO:0000256" key="6">
    <source>
        <dbReference type="ARBA" id="ARBA00022723"/>
    </source>
</evidence>
<dbReference type="InterPro" id="IPR036977">
    <property type="entry name" value="DNA_primase_Znf_CHC2"/>
</dbReference>
<comment type="function">
    <text evidence="12 13">RNA polymerase that catalyzes the synthesis of short RNA molecules used as primers for DNA polymerase during DNA replication.</text>
</comment>
<dbReference type="InterPro" id="IPR013264">
    <property type="entry name" value="DNAG_N"/>
</dbReference>
<dbReference type="GO" id="GO:0000428">
    <property type="term" value="C:DNA-directed RNA polymerase complex"/>
    <property type="evidence" value="ECO:0007669"/>
    <property type="project" value="UniProtKB-KW"/>
</dbReference>
<dbReference type="InParanoid" id="A0A061AI08"/>
<gene>
    <name evidence="12 16" type="primary">dnaG</name>
    <name evidence="16" type="ORF">Aocu_05340</name>
</gene>
<dbReference type="InterPro" id="IPR034151">
    <property type="entry name" value="TOPRIM_DnaG_bac"/>
</dbReference>
<dbReference type="PANTHER" id="PTHR30313:SF2">
    <property type="entry name" value="DNA PRIMASE"/>
    <property type="match status" value="1"/>
</dbReference>
<evidence type="ECO:0000256" key="3">
    <source>
        <dbReference type="ARBA" id="ARBA00022679"/>
    </source>
</evidence>
<comment type="subunit">
    <text evidence="12">Monomer. Interacts with DnaB.</text>
</comment>
<dbReference type="AlphaFoldDB" id="A0A061AI08"/>
<evidence type="ECO:0000256" key="1">
    <source>
        <dbReference type="ARBA" id="ARBA00022478"/>
    </source>
</evidence>
<protein>
    <recommendedName>
        <fullName evidence="12 13">DNA primase</fullName>
        <ecNumber evidence="12">2.7.7.101</ecNumber>
    </recommendedName>
</protein>
<dbReference type="PROSITE" id="PS50880">
    <property type="entry name" value="TOPRIM"/>
    <property type="match status" value="1"/>
</dbReference>
<evidence type="ECO:0000256" key="12">
    <source>
        <dbReference type="HAMAP-Rule" id="MF_00974"/>
    </source>
</evidence>
<dbReference type="Gene3D" id="3.40.1360.10">
    <property type="match status" value="1"/>
</dbReference>
<keyword evidence="5 12" id="KW-0235">DNA replication</keyword>
<evidence type="ECO:0000256" key="2">
    <source>
        <dbReference type="ARBA" id="ARBA00022515"/>
    </source>
</evidence>
<evidence type="ECO:0000313" key="16">
    <source>
        <dbReference type="EMBL" id="CDR30607.1"/>
    </source>
</evidence>
<proteinExistence type="inferred from homology"/>
<dbReference type="PIRSF" id="PIRSF002811">
    <property type="entry name" value="DnaG"/>
    <property type="match status" value="1"/>
</dbReference>
<dbReference type="GO" id="GO:0003677">
    <property type="term" value="F:DNA binding"/>
    <property type="evidence" value="ECO:0007669"/>
    <property type="project" value="UniProtKB-KW"/>
</dbReference>
<organism evidence="16 17">
    <name type="scientific">Acholeplasma oculi</name>
    <dbReference type="NCBI Taxonomy" id="35623"/>
    <lineage>
        <taxon>Bacteria</taxon>
        <taxon>Bacillati</taxon>
        <taxon>Mycoplasmatota</taxon>
        <taxon>Mollicutes</taxon>
        <taxon>Acholeplasmatales</taxon>
        <taxon>Acholeplasmataceae</taxon>
        <taxon>Acholeplasma</taxon>
    </lineage>
</organism>
<dbReference type="InterPro" id="IPR037068">
    <property type="entry name" value="DNA_primase_core_N_sf"/>
</dbReference>
<keyword evidence="8 12" id="KW-0862">Zinc</keyword>
<dbReference type="SUPFAM" id="SSF57783">
    <property type="entry name" value="Zinc beta-ribbon"/>
    <property type="match status" value="1"/>
</dbReference>
<keyword evidence="1 12" id="KW-0240">DNA-directed RNA polymerase</keyword>
<dbReference type="InterPro" id="IPR006171">
    <property type="entry name" value="TOPRIM_dom"/>
</dbReference>
<evidence type="ECO:0000256" key="7">
    <source>
        <dbReference type="ARBA" id="ARBA00022771"/>
    </source>
</evidence>
<dbReference type="KEGG" id="aoc:Aocu_05340"/>
<dbReference type="SUPFAM" id="SSF56731">
    <property type="entry name" value="DNA primase core"/>
    <property type="match status" value="1"/>
</dbReference>
<dbReference type="Gene3D" id="3.90.580.10">
    <property type="entry name" value="Zinc finger, CHC2-type domain"/>
    <property type="match status" value="1"/>
</dbReference>
<keyword evidence="3 12" id="KW-0808">Transferase</keyword>
<dbReference type="EMBL" id="LK028559">
    <property type="protein sequence ID" value="CDR30607.1"/>
    <property type="molecule type" value="Genomic_DNA"/>
</dbReference>
<evidence type="ECO:0000256" key="9">
    <source>
        <dbReference type="ARBA" id="ARBA00022842"/>
    </source>
</evidence>
<dbReference type="NCBIfam" id="TIGR01391">
    <property type="entry name" value="dnaG"/>
    <property type="match status" value="1"/>
</dbReference>
<keyword evidence="2 12" id="KW-0639">Primosome</keyword>
<dbReference type="Proteomes" id="UP000032434">
    <property type="component" value="Chromosome 1"/>
</dbReference>
<dbReference type="GO" id="GO:0003899">
    <property type="term" value="F:DNA-directed RNA polymerase activity"/>
    <property type="evidence" value="ECO:0007669"/>
    <property type="project" value="UniProtKB-UniRule"/>
</dbReference>
<dbReference type="EC" id="2.7.7.101" evidence="12"/>
<keyword evidence="4 12" id="KW-0548">Nucleotidyltransferase</keyword>
<evidence type="ECO:0000313" key="17">
    <source>
        <dbReference type="Proteomes" id="UP000032434"/>
    </source>
</evidence>
<dbReference type="HAMAP" id="MF_00974">
    <property type="entry name" value="DNA_primase_DnaG"/>
    <property type="match status" value="1"/>
</dbReference>
<dbReference type="PATRIC" id="fig|35623.3.peg.535"/>
<evidence type="ECO:0000256" key="11">
    <source>
        <dbReference type="ARBA" id="ARBA00023163"/>
    </source>
</evidence>
<dbReference type="InterPro" id="IPR050219">
    <property type="entry name" value="DnaG_primase"/>
</dbReference>
<evidence type="ECO:0000256" key="13">
    <source>
        <dbReference type="PIRNR" id="PIRNR002811"/>
    </source>
</evidence>
<keyword evidence="11 12" id="KW-0804">Transcription</keyword>
<comment type="cofactor">
    <cofactor evidence="12 13 14">
        <name>Zn(2+)</name>
        <dbReference type="ChEBI" id="CHEBI:29105"/>
    </cofactor>
    <text evidence="12 13 14">Binds 1 zinc ion per monomer.</text>
</comment>
<keyword evidence="6 12" id="KW-0479">Metal-binding</keyword>
<name>A0A061AI08_9MOLU</name>
<dbReference type="OrthoDB" id="9803773at2"/>
<dbReference type="Gene3D" id="3.90.980.10">
    <property type="entry name" value="DNA primase, catalytic core, N-terminal domain"/>
    <property type="match status" value="1"/>
</dbReference>
<dbReference type="InterPro" id="IPR002694">
    <property type="entry name" value="Znf_CHC2"/>
</dbReference>
<comment type="domain">
    <text evidence="12">Contains an N-terminal zinc-binding domain, a central core domain that contains the primase activity, and a C-terminal DnaB-binding domain.</text>
</comment>
<dbReference type="HOGENOM" id="CLU_013501_3_2_14"/>
<sequence>MDQNLYQKINEETDIVALASEYVELSKRGKNFMGLCPFHDEKTPSFSVSPEKNIAVCFGCGKGGSPITFLSQIKNISPLDAAKELAKKLGLMVEVKDTVKDPFETLYQMMEDASLFYRFVLKNSLLGEEAIKYLHQRNLSNDEIAHFEIGLAPNDTDALYKMLKSKQYTVTDMMKLGLVKQNEEGIYYDVFRNRITFPIKNDQGRVVGFSARTLSSKEQVKYMNSTETQVFKKGELLYHFSDALKPAVKEKQVILHEGFFDVIASYQAGYQSTVATMGTALTKEQARLIKRISPKVVIAYDGDDAGIQATLKAIPILKQQGLSISVLNLPSKLDPDDFVKKFGVKAYQDLMNQTMDPYLFGYKAYQIGKDLKRSDDITHFKNEMKELLLGTDPTIIELYERKAFDELGIQLLIHQKEFTLPLKEKPISKKMYHRAIRSIDILLINLLKRTTYLDQIKSKLIFTDIENKEQKTLYKDIMKYYDTNQGKMLDIETFKLAYTKEHDILNRLMDSTEYKKDLLITDDLQFAEIMKPFESYQLQLEINSIIKKLDQLMDEKTKEKHLKTIDSLRKQVKSYDR</sequence>
<dbReference type="InterPro" id="IPR030846">
    <property type="entry name" value="DnaG_bac"/>
</dbReference>
<dbReference type="Pfam" id="PF13155">
    <property type="entry name" value="Toprim_2"/>
    <property type="match status" value="1"/>
</dbReference>
<keyword evidence="10 12" id="KW-0238">DNA-binding</keyword>
<dbReference type="GO" id="GO:0006269">
    <property type="term" value="P:DNA replication, synthesis of primer"/>
    <property type="evidence" value="ECO:0007669"/>
    <property type="project" value="UniProtKB-UniRule"/>
</dbReference>
<dbReference type="PANTHER" id="PTHR30313">
    <property type="entry name" value="DNA PRIMASE"/>
    <property type="match status" value="1"/>
</dbReference>
<keyword evidence="9" id="KW-0460">Magnesium</keyword>
<feature type="domain" description="Toprim" evidence="15">
    <location>
        <begin position="251"/>
        <end position="332"/>
    </location>
</feature>
<feature type="zinc finger region" description="CHC2-type" evidence="12 14">
    <location>
        <begin position="36"/>
        <end position="60"/>
    </location>
</feature>
<dbReference type="STRING" id="35623.Aocu_05340"/>
<evidence type="ECO:0000256" key="4">
    <source>
        <dbReference type="ARBA" id="ARBA00022695"/>
    </source>
</evidence>
<dbReference type="GO" id="GO:0008270">
    <property type="term" value="F:zinc ion binding"/>
    <property type="evidence" value="ECO:0007669"/>
    <property type="project" value="UniProtKB-UniRule"/>
</dbReference>
<evidence type="ECO:0000256" key="8">
    <source>
        <dbReference type="ARBA" id="ARBA00022833"/>
    </source>
</evidence>
<reference evidence="17" key="1">
    <citation type="submission" date="2014-05" db="EMBL/GenBank/DDBJ databases">
        <authorList>
            <person name="Kube M."/>
        </authorList>
    </citation>
    <scope>NUCLEOTIDE SEQUENCE [LARGE SCALE GENOMIC DNA]</scope>
</reference>
<evidence type="ECO:0000256" key="14">
    <source>
        <dbReference type="PIRSR" id="PIRSR002811-1"/>
    </source>
</evidence>
<dbReference type="CDD" id="cd03364">
    <property type="entry name" value="TOPRIM_DnaG_primases"/>
    <property type="match status" value="1"/>
</dbReference>
<dbReference type="InterPro" id="IPR006295">
    <property type="entry name" value="DNA_primase_DnaG"/>
</dbReference>
<keyword evidence="7 12" id="KW-0863">Zinc-finger</keyword>
<keyword evidence="17" id="KW-1185">Reference proteome</keyword>
<evidence type="ECO:0000259" key="15">
    <source>
        <dbReference type="PROSITE" id="PS50880"/>
    </source>
</evidence>
<dbReference type="SMART" id="SM00493">
    <property type="entry name" value="TOPRIM"/>
    <property type="match status" value="1"/>
</dbReference>
<dbReference type="GO" id="GO:0005737">
    <property type="term" value="C:cytoplasm"/>
    <property type="evidence" value="ECO:0007669"/>
    <property type="project" value="TreeGrafter"/>
</dbReference>
<evidence type="ECO:0000256" key="10">
    <source>
        <dbReference type="ARBA" id="ARBA00023125"/>
    </source>
</evidence>
<comment type="similarity">
    <text evidence="12 13">Belongs to the DnaG primase family.</text>
</comment>
<dbReference type="RefSeq" id="WP_052669939.1">
    <property type="nucleotide sequence ID" value="NZ_FUZK01000003.1"/>
</dbReference>
<dbReference type="Pfam" id="PF01807">
    <property type="entry name" value="Zn_ribbon_DnaG"/>
    <property type="match status" value="1"/>
</dbReference>
<dbReference type="Pfam" id="PF08275">
    <property type="entry name" value="DNAG_N"/>
    <property type="match status" value="1"/>
</dbReference>
<accession>A0A061AI08</accession>
<comment type="catalytic activity">
    <reaction evidence="12">
        <text>ssDNA + n NTP = ssDNA/pppN(pN)n-1 hybrid + (n-1) diphosphate.</text>
        <dbReference type="EC" id="2.7.7.101"/>
    </reaction>
</comment>
<dbReference type="FunCoup" id="A0A061AI08">
    <property type="interactions" value="210"/>
</dbReference>
<dbReference type="GO" id="GO:1990077">
    <property type="term" value="C:primosome complex"/>
    <property type="evidence" value="ECO:0007669"/>
    <property type="project" value="UniProtKB-KW"/>
</dbReference>